<comment type="caution">
    <text evidence="1">The sequence shown here is derived from an EMBL/GenBank/DDBJ whole genome shotgun (WGS) entry which is preliminary data.</text>
</comment>
<evidence type="ECO:0000313" key="2">
    <source>
        <dbReference type="Proteomes" id="UP001459277"/>
    </source>
</evidence>
<sequence length="109" mass="13008">MQQLISSRKSVSYCTCRYGRYLPFRYLGRYRNKVVSYRKIYWPIPGHFSHTEGNIRFQPDVQSSGRFIKLINVLGYSSNGLIPSTFRSQKRWESRRGKQYKRSLKFTTP</sequence>
<keyword evidence="2" id="KW-1185">Reference proteome</keyword>
<protein>
    <submittedName>
        <fullName evidence="1">Uncharacterized protein</fullName>
    </submittedName>
</protein>
<dbReference type="EMBL" id="JAZDWU010000010">
    <property type="protein sequence ID" value="KAK9988391.1"/>
    <property type="molecule type" value="Genomic_DNA"/>
</dbReference>
<name>A0AAW2BSU1_9ROSI</name>
<evidence type="ECO:0000313" key="1">
    <source>
        <dbReference type="EMBL" id="KAK9988391.1"/>
    </source>
</evidence>
<dbReference type="Proteomes" id="UP001459277">
    <property type="component" value="Unassembled WGS sequence"/>
</dbReference>
<reference evidence="1 2" key="1">
    <citation type="submission" date="2024-01" db="EMBL/GenBank/DDBJ databases">
        <title>A telomere-to-telomere, gap-free genome of sweet tea (Lithocarpus litseifolius).</title>
        <authorList>
            <person name="Zhou J."/>
        </authorList>
    </citation>
    <scope>NUCLEOTIDE SEQUENCE [LARGE SCALE GENOMIC DNA]</scope>
    <source>
        <strain evidence="1">Zhou-2022a</strain>
        <tissue evidence="1">Leaf</tissue>
    </source>
</reference>
<gene>
    <name evidence="1" type="ORF">SO802_028630</name>
</gene>
<dbReference type="AlphaFoldDB" id="A0AAW2BSU1"/>
<accession>A0AAW2BSU1</accession>
<proteinExistence type="predicted"/>
<organism evidence="1 2">
    <name type="scientific">Lithocarpus litseifolius</name>
    <dbReference type="NCBI Taxonomy" id="425828"/>
    <lineage>
        <taxon>Eukaryota</taxon>
        <taxon>Viridiplantae</taxon>
        <taxon>Streptophyta</taxon>
        <taxon>Embryophyta</taxon>
        <taxon>Tracheophyta</taxon>
        <taxon>Spermatophyta</taxon>
        <taxon>Magnoliopsida</taxon>
        <taxon>eudicotyledons</taxon>
        <taxon>Gunneridae</taxon>
        <taxon>Pentapetalae</taxon>
        <taxon>rosids</taxon>
        <taxon>fabids</taxon>
        <taxon>Fagales</taxon>
        <taxon>Fagaceae</taxon>
        <taxon>Lithocarpus</taxon>
    </lineage>
</organism>